<evidence type="ECO:0000313" key="3">
    <source>
        <dbReference type="Proteomes" id="UP000192578"/>
    </source>
</evidence>
<comment type="caution">
    <text evidence="2">The sequence shown here is derived from an EMBL/GenBank/DDBJ whole genome shotgun (WGS) entry which is preliminary data.</text>
</comment>
<organism evidence="2 3">
    <name type="scientific">Hypsibius exemplaris</name>
    <name type="common">Freshwater tardigrade</name>
    <dbReference type="NCBI Taxonomy" id="2072580"/>
    <lineage>
        <taxon>Eukaryota</taxon>
        <taxon>Metazoa</taxon>
        <taxon>Ecdysozoa</taxon>
        <taxon>Tardigrada</taxon>
        <taxon>Eutardigrada</taxon>
        <taxon>Parachela</taxon>
        <taxon>Hypsibioidea</taxon>
        <taxon>Hypsibiidae</taxon>
        <taxon>Hypsibius</taxon>
    </lineage>
</organism>
<keyword evidence="3" id="KW-1185">Reference proteome</keyword>
<keyword evidence="1" id="KW-0175">Coiled coil</keyword>
<dbReference type="EMBL" id="MTYJ01000022">
    <property type="protein sequence ID" value="OQV21546.1"/>
    <property type="molecule type" value="Genomic_DNA"/>
</dbReference>
<sequence>MFFQVSDLSACCLLTQGDSTSYTHTEIKAPLHVTSPILISSAEGLAQEIVGEGFTASAARVAGTATQEYVHETVETSRQAALDRQRRDREMEAVARRSEEEVAKKTEAYRKTAEAEAEKIRRELEKQHARDVEFRKDLVESAIDRQKREVDLEAKYAKTELEHERKLALEALERSKLESNIEVNFDSAAGRTVTESHVVSQHTDISHPRM</sequence>
<evidence type="ECO:0000313" key="2">
    <source>
        <dbReference type="EMBL" id="OQV21546.1"/>
    </source>
</evidence>
<dbReference type="AlphaFoldDB" id="A0A1W0X248"/>
<dbReference type="OrthoDB" id="10510777at2759"/>
<accession>A0A1W0X248</accession>
<reference evidence="3" key="1">
    <citation type="submission" date="2017-01" db="EMBL/GenBank/DDBJ databases">
        <title>Comparative genomics of anhydrobiosis in the tardigrade Hypsibius dujardini.</title>
        <authorList>
            <person name="Yoshida Y."/>
            <person name="Koutsovoulos G."/>
            <person name="Laetsch D."/>
            <person name="Stevens L."/>
            <person name="Kumar S."/>
            <person name="Horikawa D."/>
            <person name="Ishino K."/>
            <person name="Komine S."/>
            <person name="Tomita M."/>
            <person name="Blaxter M."/>
            <person name="Arakawa K."/>
        </authorList>
    </citation>
    <scope>NUCLEOTIDE SEQUENCE [LARGE SCALE GENOMIC DNA]</scope>
    <source>
        <strain evidence="3">Z151</strain>
    </source>
</reference>
<feature type="coiled-coil region" evidence="1">
    <location>
        <begin position="103"/>
        <end position="130"/>
    </location>
</feature>
<evidence type="ECO:0000256" key="1">
    <source>
        <dbReference type="SAM" id="Coils"/>
    </source>
</evidence>
<proteinExistence type="predicted"/>
<gene>
    <name evidence="2" type="ORF">BV898_04448</name>
</gene>
<name>A0A1W0X248_HYPEX</name>
<protein>
    <submittedName>
        <fullName evidence="2">Uncharacterized protein</fullName>
    </submittedName>
</protein>
<dbReference type="Proteomes" id="UP000192578">
    <property type="component" value="Unassembled WGS sequence"/>
</dbReference>